<dbReference type="GO" id="GO:0005886">
    <property type="term" value="C:plasma membrane"/>
    <property type="evidence" value="ECO:0007669"/>
    <property type="project" value="TreeGrafter"/>
</dbReference>
<feature type="transmembrane region" description="Helical" evidence="18">
    <location>
        <begin position="78"/>
        <end position="103"/>
    </location>
</feature>
<feature type="compositionally biased region" description="Polar residues" evidence="17">
    <location>
        <begin position="1"/>
        <end position="11"/>
    </location>
</feature>
<evidence type="ECO:0000256" key="11">
    <source>
        <dbReference type="ARBA" id="ARBA00022958"/>
    </source>
</evidence>
<dbReference type="GO" id="GO:0006874">
    <property type="term" value="P:intracellular calcium ion homeostasis"/>
    <property type="evidence" value="ECO:0007669"/>
    <property type="project" value="TreeGrafter"/>
</dbReference>
<sequence>MPYPSQESSHYGTAHRKDSRGWGRESEFDGRVGINKSRGNRALNVPVDVAGATFMAIGTSSPELYSAVIGSFVTEGDIGIGTIVGSAVFNILGVTSVTGLLLWNQESSVDWFPISRDCLVYIFSVTTLICIIQDNVVTSLESVLLMVMFGVYITVMYFNSSIKEWGEGTVGDIHKWWRKSRRARATSLRRSRSLSLKASRMGDPRLLMLPEMSDSPDFSSPDFLAEDDESDTCSTSDDSELDDDLSPWSIPQDSTFQRPNEGNFVLTFVSSVIWIGVISYMCSWMVTIISHTFGLPDSVAGITILAAGISVPEIIASVIVVKNGMANMAICNLIGSNIFDILFCLGVPWFIKTFFFSRTSSLVINSSALTYTTATLLSTVILLFVTFSVAGWKLNRRVGFMCLILYLAFLVVACLCELNVFGQMNPPTCAS</sequence>
<keyword evidence="11" id="KW-0630">Potassium</keyword>
<evidence type="ECO:0000313" key="20">
    <source>
        <dbReference type="EMBL" id="GIY16500.1"/>
    </source>
</evidence>
<feature type="transmembrane region" description="Helical" evidence="18">
    <location>
        <begin position="264"/>
        <end position="286"/>
    </location>
</feature>
<reference evidence="20 21" key="1">
    <citation type="submission" date="2021-06" db="EMBL/GenBank/DDBJ databases">
        <title>Caerostris darwini draft genome.</title>
        <authorList>
            <person name="Kono N."/>
            <person name="Arakawa K."/>
        </authorList>
    </citation>
    <scope>NUCLEOTIDE SEQUENCE [LARGE SCALE GENOMIC DNA]</scope>
</reference>
<feature type="transmembrane region" description="Helical" evidence="18">
    <location>
        <begin position="398"/>
        <end position="421"/>
    </location>
</feature>
<keyword evidence="9" id="KW-0106">Calcium</keyword>
<feature type="transmembrane region" description="Helical" evidence="18">
    <location>
        <begin position="118"/>
        <end position="136"/>
    </location>
</feature>
<evidence type="ECO:0000256" key="9">
    <source>
        <dbReference type="ARBA" id="ARBA00022837"/>
    </source>
</evidence>
<evidence type="ECO:0000256" key="18">
    <source>
        <dbReference type="SAM" id="Phobius"/>
    </source>
</evidence>
<dbReference type="EMBL" id="BPLQ01005710">
    <property type="protein sequence ID" value="GIY16500.1"/>
    <property type="molecule type" value="Genomic_DNA"/>
</dbReference>
<keyword evidence="21" id="KW-1185">Reference proteome</keyword>
<evidence type="ECO:0000256" key="17">
    <source>
        <dbReference type="SAM" id="MobiDB-lite"/>
    </source>
</evidence>
<evidence type="ECO:0000256" key="8">
    <source>
        <dbReference type="ARBA" id="ARBA00022729"/>
    </source>
</evidence>
<feature type="transmembrane region" description="Helical" evidence="18">
    <location>
        <begin position="371"/>
        <end position="391"/>
    </location>
</feature>
<feature type="region of interest" description="Disordered" evidence="17">
    <location>
        <begin position="1"/>
        <end position="25"/>
    </location>
</feature>
<gene>
    <name evidence="20" type="primary">SLC24A5</name>
    <name evidence="20" type="ORF">CDAR_219251</name>
</gene>
<evidence type="ECO:0000259" key="19">
    <source>
        <dbReference type="Pfam" id="PF01699"/>
    </source>
</evidence>
<evidence type="ECO:0000256" key="4">
    <source>
        <dbReference type="ARBA" id="ARBA00022449"/>
    </source>
</evidence>
<evidence type="ECO:0000256" key="10">
    <source>
        <dbReference type="ARBA" id="ARBA00022847"/>
    </source>
</evidence>
<keyword evidence="8" id="KW-0732">Signal</keyword>
<feature type="transmembrane region" description="Helical" evidence="18">
    <location>
        <begin position="142"/>
        <end position="159"/>
    </location>
</feature>
<dbReference type="InterPro" id="IPR044880">
    <property type="entry name" value="NCX_ion-bd_dom_sf"/>
</dbReference>
<keyword evidence="15 18" id="KW-0472">Membrane</keyword>
<protein>
    <recommendedName>
        <fullName evidence="19">Sodium/calcium exchanger membrane region domain-containing protein</fullName>
    </recommendedName>
</protein>
<dbReference type="GO" id="GO:0008273">
    <property type="term" value="F:calcium, potassium:sodium antiporter activity"/>
    <property type="evidence" value="ECO:0007669"/>
    <property type="project" value="TreeGrafter"/>
</dbReference>
<dbReference type="AlphaFoldDB" id="A0AAV4R441"/>
<feature type="compositionally biased region" description="Basic and acidic residues" evidence="17">
    <location>
        <begin position="15"/>
        <end position="25"/>
    </location>
</feature>
<dbReference type="PANTHER" id="PTHR10846">
    <property type="entry name" value="SODIUM/POTASSIUM/CALCIUM EXCHANGER"/>
    <property type="match status" value="1"/>
</dbReference>
<dbReference type="InterPro" id="IPR004481">
    <property type="entry name" value="K/Na/Ca-exchanger"/>
</dbReference>
<evidence type="ECO:0000256" key="1">
    <source>
        <dbReference type="ARBA" id="ARBA00004141"/>
    </source>
</evidence>
<dbReference type="Gene3D" id="1.20.1420.30">
    <property type="entry name" value="NCX, central ion-binding region"/>
    <property type="match status" value="2"/>
</dbReference>
<dbReference type="Proteomes" id="UP001054837">
    <property type="component" value="Unassembled WGS sequence"/>
</dbReference>
<keyword evidence="12 18" id="KW-1133">Transmembrane helix</keyword>
<evidence type="ECO:0000256" key="14">
    <source>
        <dbReference type="ARBA" id="ARBA00023065"/>
    </source>
</evidence>
<accession>A0AAV4R441</accession>
<keyword evidence="4" id="KW-0050">Antiport</keyword>
<keyword evidence="16" id="KW-0739">Sodium transport</keyword>
<keyword evidence="14" id="KW-0406">Ion transport</keyword>
<keyword evidence="6" id="KW-0109">Calcium transport</keyword>
<keyword evidence="7 18" id="KW-0812">Transmembrane</keyword>
<keyword evidence="13" id="KW-0915">Sodium</keyword>
<keyword evidence="3" id="KW-0813">Transport</keyword>
<keyword evidence="10" id="KW-0769">Symport</keyword>
<feature type="transmembrane region" description="Helical" evidence="18">
    <location>
        <begin position="298"/>
        <end position="321"/>
    </location>
</feature>
<evidence type="ECO:0000313" key="21">
    <source>
        <dbReference type="Proteomes" id="UP001054837"/>
    </source>
</evidence>
<dbReference type="FunFam" id="1.20.1420.30:FF:000009">
    <property type="entry name" value="sodium/potassium/calcium exchanger 5 isoform X2"/>
    <property type="match status" value="1"/>
</dbReference>
<evidence type="ECO:0000256" key="2">
    <source>
        <dbReference type="ARBA" id="ARBA00005364"/>
    </source>
</evidence>
<feature type="domain" description="Sodium/calcium exchanger membrane region" evidence="19">
    <location>
        <begin position="265"/>
        <end position="413"/>
    </location>
</feature>
<evidence type="ECO:0000256" key="15">
    <source>
        <dbReference type="ARBA" id="ARBA00023136"/>
    </source>
</evidence>
<evidence type="ECO:0000256" key="3">
    <source>
        <dbReference type="ARBA" id="ARBA00022448"/>
    </source>
</evidence>
<comment type="subcellular location">
    <subcellularLocation>
        <location evidence="1">Membrane</location>
        <topology evidence="1">Multi-pass membrane protein</topology>
    </subcellularLocation>
</comment>
<feature type="transmembrane region" description="Helical" evidence="18">
    <location>
        <begin position="333"/>
        <end position="351"/>
    </location>
</feature>
<organism evidence="20 21">
    <name type="scientific">Caerostris darwini</name>
    <dbReference type="NCBI Taxonomy" id="1538125"/>
    <lineage>
        <taxon>Eukaryota</taxon>
        <taxon>Metazoa</taxon>
        <taxon>Ecdysozoa</taxon>
        <taxon>Arthropoda</taxon>
        <taxon>Chelicerata</taxon>
        <taxon>Arachnida</taxon>
        <taxon>Araneae</taxon>
        <taxon>Araneomorphae</taxon>
        <taxon>Entelegynae</taxon>
        <taxon>Araneoidea</taxon>
        <taxon>Araneidae</taxon>
        <taxon>Caerostris</taxon>
    </lineage>
</organism>
<dbReference type="GO" id="GO:0005262">
    <property type="term" value="F:calcium channel activity"/>
    <property type="evidence" value="ECO:0007669"/>
    <property type="project" value="TreeGrafter"/>
</dbReference>
<proteinExistence type="inferred from homology"/>
<comment type="similarity">
    <text evidence="2">Belongs to the Ca(2+):cation antiporter (CaCA) (TC 2.A.19) family. SLC24A subfamily.</text>
</comment>
<feature type="domain" description="Sodium/calcium exchanger membrane region" evidence="19">
    <location>
        <begin position="42"/>
        <end position="157"/>
    </location>
</feature>
<dbReference type="InterPro" id="IPR004837">
    <property type="entry name" value="NaCa_Exmemb"/>
</dbReference>
<dbReference type="Pfam" id="PF01699">
    <property type="entry name" value="Na_Ca_ex"/>
    <property type="match status" value="2"/>
</dbReference>
<evidence type="ECO:0000256" key="6">
    <source>
        <dbReference type="ARBA" id="ARBA00022568"/>
    </source>
</evidence>
<evidence type="ECO:0000256" key="13">
    <source>
        <dbReference type="ARBA" id="ARBA00023053"/>
    </source>
</evidence>
<evidence type="ECO:0000256" key="5">
    <source>
        <dbReference type="ARBA" id="ARBA00022538"/>
    </source>
</evidence>
<comment type="caution">
    <text evidence="20">The sequence shown here is derived from an EMBL/GenBank/DDBJ whole genome shotgun (WGS) entry which is preliminary data.</text>
</comment>
<evidence type="ECO:0000256" key="7">
    <source>
        <dbReference type="ARBA" id="ARBA00022692"/>
    </source>
</evidence>
<dbReference type="GO" id="GO:0015293">
    <property type="term" value="F:symporter activity"/>
    <property type="evidence" value="ECO:0007669"/>
    <property type="project" value="UniProtKB-KW"/>
</dbReference>
<dbReference type="NCBIfam" id="TIGR00367">
    <property type="entry name" value="calcium/sodium antiporter"/>
    <property type="match status" value="1"/>
</dbReference>
<evidence type="ECO:0000256" key="16">
    <source>
        <dbReference type="ARBA" id="ARBA00023201"/>
    </source>
</evidence>
<evidence type="ECO:0000256" key="12">
    <source>
        <dbReference type="ARBA" id="ARBA00022989"/>
    </source>
</evidence>
<keyword evidence="5" id="KW-0633">Potassium transport</keyword>
<dbReference type="PANTHER" id="PTHR10846:SF73">
    <property type="entry name" value="SODIUM_CALCIUM EXCHANGER MEMBRANE REGION DOMAIN-CONTAINING PROTEIN"/>
    <property type="match status" value="1"/>
</dbReference>
<name>A0AAV4R441_9ARAC</name>